<sequence>MSAPFWHPVPRRVDERMFITIGLGLLPCGGTGVWFIHCHLEVDVAWGLAGAFIVENGPTPATSMIPPKCSH</sequence>
<reference evidence="4 5" key="1">
    <citation type="submission" date="2024-01" db="EMBL/GenBank/DDBJ databases">
        <title>The complete chloroplast genome sequence of Lithospermum erythrorhizon: insights into the phylogenetic relationship among Boraginaceae species and the maternal lineages of purple gromwells.</title>
        <authorList>
            <person name="Okada T."/>
            <person name="Watanabe K."/>
        </authorList>
    </citation>
    <scope>NUCLEOTIDE SEQUENCE [LARGE SCALE GENOMIC DNA]</scope>
</reference>
<organism evidence="4 5">
    <name type="scientific">Lithospermum erythrorhizon</name>
    <name type="common">Purple gromwell</name>
    <name type="synonym">Lithospermum officinale var. erythrorhizon</name>
    <dbReference type="NCBI Taxonomy" id="34254"/>
    <lineage>
        <taxon>Eukaryota</taxon>
        <taxon>Viridiplantae</taxon>
        <taxon>Streptophyta</taxon>
        <taxon>Embryophyta</taxon>
        <taxon>Tracheophyta</taxon>
        <taxon>Spermatophyta</taxon>
        <taxon>Magnoliopsida</taxon>
        <taxon>eudicotyledons</taxon>
        <taxon>Gunneridae</taxon>
        <taxon>Pentapetalae</taxon>
        <taxon>asterids</taxon>
        <taxon>lamiids</taxon>
        <taxon>Boraginales</taxon>
        <taxon>Boraginaceae</taxon>
        <taxon>Boraginoideae</taxon>
        <taxon>Lithospermeae</taxon>
        <taxon>Lithospermum</taxon>
    </lineage>
</organism>
<dbReference type="PROSITE" id="PS00079">
    <property type="entry name" value="MULTICOPPER_OXIDASE1"/>
    <property type="match status" value="1"/>
</dbReference>
<comment type="caution">
    <text evidence="4">The sequence shown here is derived from an EMBL/GenBank/DDBJ whole genome shotgun (WGS) entry which is preliminary data.</text>
</comment>
<dbReference type="AlphaFoldDB" id="A0AAV3P244"/>
<evidence type="ECO:0000256" key="2">
    <source>
        <dbReference type="ARBA" id="ARBA00022723"/>
    </source>
</evidence>
<dbReference type="SUPFAM" id="SSF49503">
    <property type="entry name" value="Cupredoxins"/>
    <property type="match status" value="1"/>
</dbReference>
<gene>
    <name evidence="4" type="ORF">LIER_05806</name>
</gene>
<feature type="domain" description="Plastocyanin-like" evidence="3">
    <location>
        <begin position="31"/>
        <end position="57"/>
    </location>
</feature>
<evidence type="ECO:0000313" key="5">
    <source>
        <dbReference type="Proteomes" id="UP001454036"/>
    </source>
</evidence>
<dbReference type="InterPro" id="IPR008972">
    <property type="entry name" value="Cupredoxin"/>
</dbReference>
<accession>A0AAV3P244</accession>
<keyword evidence="2" id="KW-0479">Metal-binding</keyword>
<dbReference type="Gene3D" id="2.60.40.420">
    <property type="entry name" value="Cupredoxins - blue copper proteins"/>
    <property type="match status" value="1"/>
</dbReference>
<dbReference type="Proteomes" id="UP001454036">
    <property type="component" value="Unassembled WGS sequence"/>
</dbReference>
<keyword evidence="5" id="KW-1185">Reference proteome</keyword>
<proteinExistence type="inferred from homology"/>
<protein>
    <recommendedName>
        <fullName evidence="3">Plastocyanin-like domain-containing protein</fullName>
    </recommendedName>
</protein>
<dbReference type="GO" id="GO:0016491">
    <property type="term" value="F:oxidoreductase activity"/>
    <property type="evidence" value="ECO:0007669"/>
    <property type="project" value="InterPro"/>
</dbReference>
<dbReference type="InterPro" id="IPR033138">
    <property type="entry name" value="Cu_oxidase_CS"/>
</dbReference>
<comment type="similarity">
    <text evidence="1">Belongs to the multicopper oxidase family.</text>
</comment>
<dbReference type="GO" id="GO:0005507">
    <property type="term" value="F:copper ion binding"/>
    <property type="evidence" value="ECO:0007669"/>
    <property type="project" value="InterPro"/>
</dbReference>
<dbReference type="Pfam" id="PF07731">
    <property type="entry name" value="Cu-oxidase_2"/>
    <property type="match status" value="1"/>
</dbReference>
<dbReference type="EMBL" id="BAABME010000814">
    <property type="protein sequence ID" value="GAA0145659.1"/>
    <property type="molecule type" value="Genomic_DNA"/>
</dbReference>
<evidence type="ECO:0000256" key="1">
    <source>
        <dbReference type="ARBA" id="ARBA00010609"/>
    </source>
</evidence>
<evidence type="ECO:0000259" key="3">
    <source>
        <dbReference type="Pfam" id="PF07731"/>
    </source>
</evidence>
<dbReference type="InterPro" id="IPR011706">
    <property type="entry name" value="Cu-oxidase_C"/>
</dbReference>
<evidence type="ECO:0000313" key="4">
    <source>
        <dbReference type="EMBL" id="GAA0145659.1"/>
    </source>
</evidence>
<name>A0AAV3P244_LITER</name>